<protein>
    <recommendedName>
        <fullName evidence="4">Tat pathway signal protein</fullName>
    </recommendedName>
</protein>
<gene>
    <name evidence="2" type="ORF">VE25_16750</name>
</gene>
<dbReference type="PATRIC" id="fig|443610.3.peg.1646"/>
<feature type="signal peptide" evidence="1">
    <location>
        <begin position="1"/>
        <end position="20"/>
    </location>
</feature>
<keyword evidence="3" id="KW-1185">Reference proteome</keyword>
<comment type="caution">
    <text evidence="2">The sequence shown here is derived from an EMBL/GenBank/DDBJ whole genome shotgun (WGS) entry which is preliminary data.</text>
</comment>
<dbReference type="Proteomes" id="UP000033632">
    <property type="component" value="Unassembled WGS sequence"/>
</dbReference>
<evidence type="ECO:0008006" key="4">
    <source>
        <dbReference type="Google" id="ProtNLM"/>
    </source>
</evidence>
<dbReference type="AlphaFoldDB" id="A0A0F5FR96"/>
<keyword evidence="1" id="KW-0732">Signal</keyword>
<sequence length="145" mass="14906">MTFRFAPALAVLLLALPASAQETAPAAIPDPSLALELNALQQGESGCRVTFLATNGLGAPLERAAVEVALFDASGAIDRIVNLDFKALAEDKTKVLQFELSGLDCANLGRVLVNDIPACEGAGLEPGACLAGLTTSARPDIEFGV</sequence>
<evidence type="ECO:0000256" key="1">
    <source>
        <dbReference type="SAM" id="SignalP"/>
    </source>
</evidence>
<proteinExistence type="predicted"/>
<evidence type="ECO:0000313" key="3">
    <source>
        <dbReference type="Proteomes" id="UP000033632"/>
    </source>
</evidence>
<dbReference type="EMBL" id="JZEX01000139">
    <property type="protein sequence ID" value="KKB10692.1"/>
    <property type="molecule type" value="Genomic_DNA"/>
</dbReference>
<name>A0A0F5FR96_9HYPH</name>
<dbReference type="STRING" id="443610.VE25_16750"/>
<dbReference type="RefSeq" id="WP_046109799.1">
    <property type="nucleotide sequence ID" value="NZ_JZEX01000139.1"/>
</dbReference>
<accession>A0A0F5FR96</accession>
<feature type="chain" id="PRO_5002486588" description="Tat pathway signal protein" evidence="1">
    <location>
        <begin position="21"/>
        <end position="145"/>
    </location>
</feature>
<reference evidence="2 3" key="1">
    <citation type="submission" date="2015-03" db="EMBL/GenBank/DDBJ databases">
        <authorList>
            <person name="Hassan Y.I."/>
            <person name="Lepp D."/>
            <person name="Li X.-Z."/>
            <person name="Zhou T."/>
        </authorList>
    </citation>
    <scope>NUCLEOTIDE SEQUENCE [LARGE SCALE GENOMIC DNA]</scope>
    <source>
        <strain evidence="2 3">BD-c194</strain>
    </source>
</reference>
<dbReference type="OrthoDB" id="7707524at2"/>
<evidence type="ECO:0000313" key="2">
    <source>
        <dbReference type="EMBL" id="KKB10692.1"/>
    </source>
</evidence>
<organism evidence="2 3">
    <name type="scientific">Devosia geojensis</name>
    <dbReference type="NCBI Taxonomy" id="443610"/>
    <lineage>
        <taxon>Bacteria</taxon>
        <taxon>Pseudomonadati</taxon>
        <taxon>Pseudomonadota</taxon>
        <taxon>Alphaproteobacteria</taxon>
        <taxon>Hyphomicrobiales</taxon>
        <taxon>Devosiaceae</taxon>
        <taxon>Devosia</taxon>
    </lineage>
</organism>